<evidence type="ECO:0000313" key="3">
    <source>
        <dbReference type="WBParaSite" id="MCU_001505-RA"/>
    </source>
</evidence>
<protein>
    <submittedName>
        <fullName evidence="3">HD domain-containing protein</fullName>
    </submittedName>
</protein>
<comment type="similarity">
    <text evidence="1">Belongs to the SAMHD1 family.</text>
</comment>
<proteinExistence type="inferred from homology"/>
<dbReference type="CDD" id="cd00077">
    <property type="entry name" value="HDc"/>
    <property type="match status" value="1"/>
</dbReference>
<dbReference type="GO" id="GO:0008832">
    <property type="term" value="F:dGTPase activity"/>
    <property type="evidence" value="ECO:0007669"/>
    <property type="project" value="TreeGrafter"/>
</dbReference>
<dbReference type="PANTHER" id="PTHR11373">
    <property type="entry name" value="DEOXYNUCLEOSIDE TRIPHOSPHATE TRIPHOSPHOHYDROLASE"/>
    <property type="match status" value="1"/>
</dbReference>
<reference evidence="3" key="1">
    <citation type="submission" date="2019-11" db="UniProtKB">
        <authorList>
            <consortium name="WormBaseParasite"/>
        </authorList>
    </citation>
    <scope>IDENTIFICATION</scope>
</reference>
<sequence length="141" mass="16133">MITNKKPTKIIQDAVHGIVEVEGLLMRFIDTPEFQRLRRLNQVGVTRYVYPVCTHTRFEHSLGTYHLTKRLLDAIQADLSNEVIRLTEGECTSLMLAALCHDLGHGPFSHTWERFLAQGGTQYEVFKASTFVKFLSVQLKI</sequence>
<name>A0A5K3EM05_MESCO</name>
<evidence type="ECO:0000256" key="1">
    <source>
        <dbReference type="ARBA" id="ARBA00005776"/>
    </source>
</evidence>
<evidence type="ECO:0000259" key="2">
    <source>
        <dbReference type="SMART" id="SM00471"/>
    </source>
</evidence>
<feature type="domain" description="HD/PDEase" evidence="2">
    <location>
        <begin position="53"/>
        <end position="138"/>
    </location>
</feature>
<dbReference type="InterPro" id="IPR006674">
    <property type="entry name" value="HD_domain"/>
</dbReference>
<dbReference type="GO" id="GO:0006203">
    <property type="term" value="P:dGTP catabolic process"/>
    <property type="evidence" value="ECO:0007669"/>
    <property type="project" value="TreeGrafter"/>
</dbReference>
<dbReference type="GO" id="GO:0005634">
    <property type="term" value="C:nucleus"/>
    <property type="evidence" value="ECO:0007669"/>
    <property type="project" value="TreeGrafter"/>
</dbReference>
<dbReference type="PANTHER" id="PTHR11373:SF4">
    <property type="entry name" value="DEOXYNUCLEOSIDE TRIPHOSPHATE TRIPHOSPHOHYDROLASE SAMHD1"/>
    <property type="match status" value="1"/>
</dbReference>
<dbReference type="AlphaFoldDB" id="A0A5K3EM05"/>
<dbReference type="InterPro" id="IPR050135">
    <property type="entry name" value="dGTPase-like"/>
</dbReference>
<dbReference type="SUPFAM" id="SSF109604">
    <property type="entry name" value="HD-domain/PDEase-like"/>
    <property type="match status" value="1"/>
</dbReference>
<dbReference type="Pfam" id="PF01966">
    <property type="entry name" value="HD"/>
    <property type="match status" value="1"/>
</dbReference>
<accession>A0A5K3EM05</accession>
<organism evidence="3">
    <name type="scientific">Mesocestoides corti</name>
    <name type="common">Flatworm</name>
    <dbReference type="NCBI Taxonomy" id="53468"/>
    <lineage>
        <taxon>Eukaryota</taxon>
        <taxon>Metazoa</taxon>
        <taxon>Spiralia</taxon>
        <taxon>Lophotrochozoa</taxon>
        <taxon>Platyhelminthes</taxon>
        <taxon>Cestoda</taxon>
        <taxon>Eucestoda</taxon>
        <taxon>Cyclophyllidea</taxon>
        <taxon>Mesocestoididae</taxon>
        <taxon>Mesocestoides</taxon>
    </lineage>
</organism>
<dbReference type="WBParaSite" id="MCU_001505-RA">
    <property type="protein sequence ID" value="MCU_001505-RA"/>
    <property type="gene ID" value="MCU_001505"/>
</dbReference>
<dbReference type="Gene3D" id="1.10.3210.10">
    <property type="entry name" value="Hypothetical protein af1432"/>
    <property type="match status" value="1"/>
</dbReference>
<dbReference type="InterPro" id="IPR003607">
    <property type="entry name" value="HD/PDEase_dom"/>
</dbReference>
<dbReference type="SMART" id="SM00471">
    <property type="entry name" value="HDc"/>
    <property type="match status" value="1"/>
</dbReference>